<organism evidence="2 3">
    <name type="scientific">Mycena metata</name>
    <dbReference type="NCBI Taxonomy" id="1033252"/>
    <lineage>
        <taxon>Eukaryota</taxon>
        <taxon>Fungi</taxon>
        <taxon>Dikarya</taxon>
        <taxon>Basidiomycota</taxon>
        <taxon>Agaricomycotina</taxon>
        <taxon>Agaricomycetes</taxon>
        <taxon>Agaricomycetidae</taxon>
        <taxon>Agaricales</taxon>
        <taxon>Marasmiineae</taxon>
        <taxon>Mycenaceae</taxon>
        <taxon>Mycena</taxon>
    </lineage>
</organism>
<reference evidence="2" key="1">
    <citation type="submission" date="2023-03" db="EMBL/GenBank/DDBJ databases">
        <title>Massive genome expansion in bonnet fungi (Mycena s.s.) driven by repeated elements and novel gene families across ecological guilds.</title>
        <authorList>
            <consortium name="Lawrence Berkeley National Laboratory"/>
            <person name="Harder C.B."/>
            <person name="Miyauchi S."/>
            <person name="Viragh M."/>
            <person name="Kuo A."/>
            <person name="Thoen E."/>
            <person name="Andreopoulos B."/>
            <person name="Lu D."/>
            <person name="Skrede I."/>
            <person name="Drula E."/>
            <person name="Henrissat B."/>
            <person name="Morin E."/>
            <person name="Kohler A."/>
            <person name="Barry K."/>
            <person name="LaButti K."/>
            <person name="Morin E."/>
            <person name="Salamov A."/>
            <person name="Lipzen A."/>
            <person name="Mereny Z."/>
            <person name="Hegedus B."/>
            <person name="Baldrian P."/>
            <person name="Stursova M."/>
            <person name="Weitz H."/>
            <person name="Taylor A."/>
            <person name="Grigoriev I.V."/>
            <person name="Nagy L.G."/>
            <person name="Martin F."/>
            <person name="Kauserud H."/>
        </authorList>
    </citation>
    <scope>NUCLEOTIDE SEQUENCE</scope>
    <source>
        <strain evidence="2">CBHHK182m</strain>
    </source>
</reference>
<proteinExistence type="predicted"/>
<evidence type="ECO:0000313" key="2">
    <source>
        <dbReference type="EMBL" id="KAJ7774865.1"/>
    </source>
</evidence>
<evidence type="ECO:0000313" key="3">
    <source>
        <dbReference type="Proteomes" id="UP001215598"/>
    </source>
</evidence>
<dbReference type="Proteomes" id="UP001215598">
    <property type="component" value="Unassembled WGS sequence"/>
</dbReference>
<dbReference type="AlphaFoldDB" id="A0AAD7JZ32"/>
<dbReference type="InterPro" id="IPR041018">
    <property type="entry name" value="ADPRTs_Tse2"/>
</dbReference>
<accession>A0AAD7JZ32</accession>
<dbReference type="EMBL" id="JARKIB010000011">
    <property type="protein sequence ID" value="KAJ7774865.1"/>
    <property type="molecule type" value="Genomic_DNA"/>
</dbReference>
<dbReference type="Pfam" id="PF18648">
    <property type="entry name" value="ADPRTs_Tse2"/>
    <property type="match status" value="1"/>
</dbReference>
<gene>
    <name evidence="2" type="ORF">B0H16DRAFT_1508684</name>
</gene>
<evidence type="ECO:0000259" key="1">
    <source>
        <dbReference type="Pfam" id="PF18648"/>
    </source>
</evidence>
<protein>
    <recommendedName>
        <fullName evidence="1">Tse2 ADP-ribosyltransferase toxin domain-containing protein</fullName>
    </recommendedName>
</protein>
<keyword evidence="3" id="KW-1185">Reference proteome</keyword>
<feature type="domain" description="Tse2 ADP-ribosyltransferase toxin" evidence="1">
    <location>
        <begin position="40"/>
        <end position="169"/>
    </location>
</feature>
<comment type="caution">
    <text evidence="2">The sequence shown here is derived from an EMBL/GenBank/DDBJ whole genome shotgun (WGS) entry which is preliminary data.</text>
</comment>
<name>A0AAD7JZ32_9AGAR</name>
<sequence>MSLRFTTSPIFRSCWARCSSSAATPNKRPILGRYDYLPEELFRINNSKNIILRAYEEQIKRGRTSYDLHLHADGMVHPKPGDLFERPNGMSMRPDGPFLQELIRGFKGRNIVIYRLPKGLKLPPDLILLHEHTDHHSMQCAVPMTLATLNAKLTAFCLEHGEQLTKMEFVERYPFGAW</sequence>